<sequence length="195" mass="21765">MAPQHDIWHIFEKRLNDDGKPVKYLSNNSHYCAWCSGCLDKYVEFKHAADMIRAQNEELPSRQARSKAEIRKEAMVPGLASYAKTWKSLSNIMRDGSAVIPICGKKETMLAHARRCPNLMLHQRQKVSGLCEDISPDSENISPSQSTSQNTPQAGPPTPKRAKISTTPQGAELPQWNWTAALRGEFSGSLLDLFA</sequence>
<organism evidence="2 3">
    <name type="scientific">Polyporus arcularius HHB13444</name>
    <dbReference type="NCBI Taxonomy" id="1314778"/>
    <lineage>
        <taxon>Eukaryota</taxon>
        <taxon>Fungi</taxon>
        <taxon>Dikarya</taxon>
        <taxon>Basidiomycota</taxon>
        <taxon>Agaricomycotina</taxon>
        <taxon>Agaricomycetes</taxon>
        <taxon>Polyporales</taxon>
        <taxon>Polyporaceae</taxon>
        <taxon>Polyporus</taxon>
    </lineage>
</organism>
<feature type="compositionally biased region" description="Low complexity" evidence="1">
    <location>
        <begin position="142"/>
        <end position="153"/>
    </location>
</feature>
<gene>
    <name evidence="2" type="ORF">K466DRAFT_568689</name>
</gene>
<reference evidence="2 3" key="1">
    <citation type="journal article" date="2019" name="Nat. Ecol. Evol.">
        <title>Megaphylogeny resolves global patterns of mushroom evolution.</title>
        <authorList>
            <person name="Varga T."/>
            <person name="Krizsan K."/>
            <person name="Foldi C."/>
            <person name="Dima B."/>
            <person name="Sanchez-Garcia M."/>
            <person name="Sanchez-Ramirez S."/>
            <person name="Szollosi G.J."/>
            <person name="Szarkandi J.G."/>
            <person name="Papp V."/>
            <person name="Albert L."/>
            <person name="Andreopoulos W."/>
            <person name="Angelini C."/>
            <person name="Antonin V."/>
            <person name="Barry K.W."/>
            <person name="Bougher N.L."/>
            <person name="Buchanan P."/>
            <person name="Buyck B."/>
            <person name="Bense V."/>
            <person name="Catcheside P."/>
            <person name="Chovatia M."/>
            <person name="Cooper J."/>
            <person name="Damon W."/>
            <person name="Desjardin D."/>
            <person name="Finy P."/>
            <person name="Geml J."/>
            <person name="Haridas S."/>
            <person name="Hughes K."/>
            <person name="Justo A."/>
            <person name="Karasinski D."/>
            <person name="Kautmanova I."/>
            <person name="Kiss B."/>
            <person name="Kocsube S."/>
            <person name="Kotiranta H."/>
            <person name="LaButti K.M."/>
            <person name="Lechner B.E."/>
            <person name="Liimatainen K."/>
            <person name="Lipzen A."/>
            <person name="Lukacs Z."/>
            <person name="Mihaltcheva S."/>
            <person name="Morgado L.N."/>
            <person name="Niskanen T."/>
            <person name="Noordeloos M.E."/>
            <person name="Ohm R.A."/>
            <person name="Ortiz-Santana B."/>
            <person name="Ovrebo C."/>
            <person name="Racz N."/>
            <person name="Riley R."/>
            <person name="Savchenko A."/>
            <person name="Shiryaev A."/>
            <person name="Soop K."/>
            <person name="Spirin V."/>
            <person name="Szebenyi C."/>
            <person name="Tomsovsky M."/>
            <person name="Tulloss R.E."/>
            <person name="Uehling J."/>
            <person name="Grigoriev I.V."/>
            <person name="Vagvolgyi C."/>
            <person name="Papp T."/>
            <person name="Martin F.M."/>
            <person name="Miettinen O."/>
            <person name="Hibbett D.S."/>
            <person name="Nagy L.G."/>
        </authorList>
    </citation>
    <scope>NUCLEOTIDE SEQUENCE [LARGE SCALE GENOMIC DNA]</scope>
    <source>
        <strain evidence="2 3">HHB13444</strain>
    </source>
</reference>
<dbReference type="EMBL" id="ML211536">
    <property type="protein sequence ID" value="TFK81967.1"/>
    <property type="molecule type" value="Genomic_DNA"/>
</dbReference>
<keyword evidence="3" id="KW-1185">Reference proteome</keyword>
<feature type="region of interest" description="Disordered" evidence="1">
    <location>
        <begin position="132"/>
        <end position="172"/>
    </location>
</feature>
<feature type="non-terminal residue" evidence="2">
    <location>
        <position position="195"/>
    </location>
</feature>
<dbReference type="AlphaFoldDB" id="A0A5C3NZK6"/>
<evidence type="ECO:0000313" key="3">
    <source>
        <dbReference type="Proteomes" id="UP000308197"/>
    </source>
</evidence>
<accession>A0A5C3NZK6</accession>
<evidence type="ECO:0000256" key="1">
    <source>
        <dbReference type="SAM" id="MobiDB-lite"/>
    </source>
</evidence>
<dbReference type="InParanoid" id="A0A5C3NZK6"/>
<protein>
    <submittedName>
        <fullName evidence="2">Uncharacterized protein</fullName>
    </submittedName>
</protein>
<evidence type="ECO:0000313" key="2">
    <source>
        <dbReference type="EMBL" id="TFK81967.1"/>
    </source>
</evidence>
<name>A0A5C3NZK6_9APHY</name>
<dbReference type="Proteomes" id="UP000308197">
    <property type="component" value="Unassembled WGS sequence"/>
</dbReference>
<proteinExistence type="predicted"/>